<feature type="transmembrane region" description="Helical" evidence="12">
    <location>
        <begin position="191"/>
        <end position="211"/>
    </location>
</feature>
<dbReference type="AlphaFoldDB" id="W9V2C8"/>
<keyword evidence="8 12" id="KW-1133">Transmembrane helix</keyword>
<keyword evidence="10 12" id="KW-0472">Membrane</keyword>
<keyword evidence="5" id="KW-0479">Metal-binding</keyword>
<dbReference type="InterPro" id="IPR050083">
    <property type="entry name" value="HtpX_protease"/>
</dbReference>
<dbReference type="GO" id="GO:0005886">
    <property type="term" value="C:plasma membrane"/>
    <property type="evidence" value="ECO:0007669"/>
    <property type="project" value="UniProtKB-SubCell"/>
</dbReference>
<comment type="caution">
    <text evidence="14">The sequence shown here is derived from an EMBL/GenBank/DDBJ whole genome shotgun (WGS) entry which is preliminary data.</text>
</comment>
<comment type="subcellular location">
    <subcellularLocation>
        <location evidence="1">Cell membrane</location>
        <topology evidence="1">Multi-pass membrane protein</topology>
    </subcellularLocation>
</comment>
<dbReference type="GO" id="GO:0006508">
    <property type="term" value="P:proteolysis"/>
    <property type="evidence" value="ECO:0007669"/>
    <property type="project" value="UniProtKB-KW"/>
</dbReference>
<evidence type="ECO:0000256" key="4">
    <source>
        <dbReference type="ARBA" id="ARBA00022692"/>
    </source>
</evidence>
<comment type="similarity">
    <text evidence="11">Belongs to the peptidase M48 family.</text>
</comment>
<dbReference type="PANTHER" id="PTHR43221:SF1">
    <property type="entry name" value="PROTEASE HTPX"/>
    <property type="match status" value="1"/>
</dbReference>
<keyword evidence="2" id="KW-1003">Cell membrane</keyword>
<feature type="domain" description="Peptidase M48" evidence="13">
    <location>
        <begin position="76"/>
        <end position="279"/>
    </location>
</feature>
<reference evidence="14 15" key="1">
    <citation type="submission" date="2012-11" db="EMBL/GenBank/DDBJ databases">
        <title>Genome assembly of Thiorhodococcus sp. AK35.</title>
        <authorList>
            <person name="Nupur N."/>
            <person name="Khatri I."/>
            <person name="Subramanian S."/>
            <person name="Pinnaka A."/>
        </authorList>
    </citation>
    <scope>NUCLEOTIDE SEQUENCE [LARGE SCALE GENOMIC DNA]</scope>
    <source>
        <strain evidence="14 15">AK35</strain>
    </source>
</reference>
<evidence type="ECO:0000256" key="12">
    <source>
        <dbReference type="SAM" id="Phobius"/>
    </source>
</evidence>
<keyword evidence="9 11" id="KW-0482">Metalloprotease</keyword>
<evidence type="ECO:0000256" key="7">
    <source>
        <dbReference type="ARBA" id="ARBA00022833"/>
    </source>
</evidence>
<accession>W9V2C8</accession>
<evidence type="ECO:0000256" key="9">
    <source>
        <dbReference type="ARBA" id="ARBA00023049"/>
    </source>
</evidence>
<feature type="transmembrane region" description="Helical" evidence="12">
    <location>
        <begin position="40"/>
        <end position="58"/>
    </location>
</feature>
<feature type="transmembrane region" description="Helical" evidence="12">
    <location>
        <begin position="15"/>
        <end position="34"/>
    </location>
</feature>
<name>W9V2C8_9GAMM</name>
<dbReference type="Pfam" id="PF01435">
    <property type="entry name" value="Peptidase_M48"/>
    <property type="match status" value="1"/>
</dbReference>
<dbReference type="EMBL" id="AONC01000062">
    <property type="protein sequence ID" value="EXJ13653.1"/>
    <property type="molecule type" value="Genomic_DNA"/>
</dbReference>
<feature type="transmembrane region" description="Helical" evidence="12">
    <location>
        <begin position="166"/>
        <end position="185"/>
    </location>
</feature>
<dbReference type="PATRIC" id="fig|1249627.3.peg.3621"/>
<dbReference type="STRING" id="1249627.D779_3545"/>
<evidence type="ECO:0000256" key="5">
    <source>
        <dbReference type="ARBA" id="ARBA00022723"/>
    </source>
</evidence>
<dbReference type="GO" id="GO:0004222">
    <property type="term" value="F:metalloendopeptidase activity"/>
    <property type="evidence" value="ECO:0007669"/>
    <property type="project" value="InterPro"/>
</dbReference>
<organism evidence="14 15">
    <name type="scientific">Imhoffiella purpurea</name>
    <dbReference type="NCBI Taxonomy" id="1249627"/>
    <lineage>
        <taxon>Bacteria</taxon>
        <taxon>Pseudomonadati</taxon>
        <taxon>Pseudomonadota</taxon>
        <taxon>Gammaproteobacteria</taxon>
        <taxon>Chromatiales</taxon>
        <taxon>Chromatiaceae</taxon>
        <taxon>Imhoffiella</taxon>
    </lineage>
</organism>
<dbReference type="Gene3D" id="3.30.2010.10">
    <property type="entry name" value="Metalloproteases ('zincins'), catalytic domain"/>
    <property type="match status" value="1"/>
</dbReference>
<dbReference type="InterPro" id="IPR001915">
    <property type="entry name" value="Peptidase_M48"/>
</dbReference>
<sequence length="321" mass="35824">MDRERLFEHKLRNNLQTLGLVGLLAGLAAYLAWFVGGETFVWAALFGVLALYLLHPAGSPRWVLSMYRARPIRPEDAPVLHAVLGELARRAELPYVPPLYYLPSRVMNAFATGQRDEALIAVSDGLLRRLDRREIAGVLAHELSHIVNGDIRVMALADLVSRITSVLSFTGQLLLVLAIPLMLMGVEGPPWIPILILIAAPTLSALIQLALSRNREFEADRSAAELTGDPEGLASALLKLERYQGPLWEQLVMPGRRVPDPSLLRTHPPTEERVRRLMELTPRRGYAAFPDSLMLGELDPLAGFGRLHRARPRWHVSGLWY</sequence>
<dbReference type="RefSeq" id="WP_043756613.1">
    <property type="nucleotide sequence ID" value="NZ_AONC01000062.1"/>
</dbReference>
<dbReference type="Proteomes" id="UP000019460">
    <property type="component" value="Unassembled WGS sequence"/>
</dbReference>
<evidence type="ECO:0000259" key="13">
    <source>
        <dbReference type="Pfam" id="PF01435"/>
    </source>
</evidence>
<keyword evidence="7 11" id="KW-0862">Zinc</keyword>
<evidence type="ECO:0000256" key="6">
    <source>
        <dbReference type="ARBA" id="ARBA00022801"/>
    </source>
</evidence>
<evidence type="ECO:0000256" key="3">
    <source>
        <dbReference type="ARBA" id="ARBA00022670"/>
    </source>
</evidence>
<evidence type="ECO:0000256" key="2">
    <source>
        <dbReference type="ARBA" id="ARBA00022475"/>
    </source>
</evidence>
<proteinExistence type="inferred from homology"/>
<dbReference type="PANTHER" id="PTHR43221">
    <property type="entry name" value="PROTEASE HTPX"/>
    <property type="match status" value="1"/>
</dbReference>
<evidence type="ECO:0000256" key="11">
    <source>
        <dbReference type="RuleBase" id="RU003983"/>
    </source>
</evidence>
<dbReference type="OrthoDB" id="15218at2"/>
<dbReference type="CDD" id="cd07339">
    <property type="entry name" value="M48B_HtpX_like"/>
    <property type="match status" value="1"/>
</dbReference>
<gene>
    <name evidence="14" type="ORF">D779_3545</name>
</gene>
<evidence type="ECO:0000313" key="14">
    <source>
        <dbReference type="EMBL" id="EXJ13653.1"/>
    </source>
</evidence>
<evidence type="ECO:0000256" key="1">
    <source>
        <dbReference type="ARBA" id="ARBA00004651"/>
    </source>
</evidence>
<evidence type="ECO:0000256" key="8">
    <source>
        <dbReference type="ARBA" id="ARBA00022989"/>
    </source>
</evidence>
<comment type="cofactor">
    <cofactor evidence="11">
        <name>Zn(2+)</name>
        <dbReference type="ChEBI" id="CHEBI:29105"/>
    </cofactor>
    <text evidence="11">Binds 1 zinc ion per subunit.</text>
</comment>
<dbReference type="GO" id="GO:0046872">
    <property type="term" value="F:metal ion binding"/>
    <property type="evidence" value="ECO:0007669"/>
    <property type="project" value="UniProtKB-KW"/>
</dbReference>
<protein>
    <submittedName>
        <fullName evidence="14">Peptidase, M48 family</fullName>
    </submittedName>
</protein>
<keyword evidence="15" id="KW-1185">Reference proteome</keyword>
<evidence type="ECO:0000256" key="10">
    <source>
        <dbReference type="ARBA" id="ARBA00023136"/>
    </source>
</evidence>
<keyword evidence="3 11" id="KW-0645">Protease</keyword>
<evidence type="ECO:0000313" key="15">
    <source>
        <dbReference type="Proteomes" id="UP000019460"/>
    </source>
</evidence>
<keyword evidence="6 11" id="KW-0378">Hydrolase</keyword>
<dbReference type="eggNOG" id="COG0501">
    <property type="taxonomic scope" value="Bacteria"/>
</dbReference>
<keyword evidence="4 12" id="KW-0812">Transmembrane</keyword>